<organism evidence="1 2">
    <name type="scientific">Fulvivirga sedimenti</name>
    <dbReference type="NCBI Taxonomy" id="2879465"/>
    <lineage>
        <taxon>Bacteria</taxon>
        <taxon>Pseudomonadati</taxon>
        <taxon>Bacteroidota</taxon>
        <taxon>Cytophagia</taxon>
        <taxon>Cytophagales</taxon>
        <taxon>Fulvivirgaceae</taxon>
        <taxon>Fulvivirga</taxon>
    </lineage>
</organism>
<evidence type="ECO:0000313" key="1">
    <source>
        <dbReference type="EMBL" id="MCA6078098.1"/>
    </source>
</evidence>
<dbReference type="EMBL" id="JAIXNE010000005">
    <property type="protein sequence ID" value="MCA6078098.1"/>
    <property type="molecule type" value="Genomic_DNA"/>
</dbReference>
<dbReference type="RefSeq" id="WP_225698954.1">
    <property type="nucleotide sequence ID" value="NZ_JAIXNE010000005.1"/>
</dbReference>
<accession>A0A9X1HW13</accession>
<dbReference type="PANTHER" id="PTHR36456:SF1">
    <property type="entry name" value="UPF0232 PROTEIN SCO3875"/>
    <property type="match status" value="1"/>
</dbReference>
<name>A0A9X1HW13_9BACT</name>
<dbReference type="InterPro" id="IPR007922">
    <property type="entry name" value="DciA-like"/>
</dbReference>
<sequence>MKSNKGRKSEVTMVSDAMGDLLRSYKIEDKFNESKLIADWERIMGKTIANRTTRLYIKDRKLFVTVNSAPLRHELTMSRDKILSRLEEEAGKKIVDEIIIR</sequence>
<comment type="caution">
    <text evidence="1">The sequence shown here is derived from an EMBL/GenBank/DDBJ whole genome shotgun (WGS) entry which is preliminary data.</text>
</comment>
<keyword evidence="2" id="KW-1185">Reference proteome</keyword>
<gene>
    <name evidence="1" type="ORF">LDX50_24720</name>
</gene>
<proteinExistence type="predicted"/>
<dbReference type="Proteomes" id="UP001139409">
    <property type="component" value="Unassembled WGS sequence"/>
</dbReference>
<evidence type="ECO:0000313" key="2">
    <source>
        <dbReference type="Proteomes" id="UP001139409"/>
    </source>
</evidence>
<dbReference type="AlphaFoldDB" id="A0A9X1HW13"/>
<protein>
    <submittedName>
        <fullName evidence="1">DUF721 domain-containing protein</fullName>
    </submittedName>
</protein>
<dbReference type="Pfam" id="PF05258">
    <property type="entry name" value="DciA"/>
    <property type="match status" value="1"/>
</dbReference>
<reference evidence="1" key="1">
    <citation type="submission" date="2021-09" db="EMBL/GenBank/DDBJ databases">
        <title>Fulvivirga sp. isolated from coastal sediment.</title>
        <authorList>
            <person name="Yu H."/>
        </authorList>
    </citation>
    <scope>NUCLEOTIDE SEQUENCE</scope>
    <source>
        <strain evidence="1">1062</strain>
    </source>
</reference>
<dbReference type="PANTHER" id="PTHR36456">
    <property type="entry name" value="UPF0232 PROTEIN SCO3875"/>
    <property type="match status" value="1"/>
</dbReference>